<dbReference type="PANTHER" id="PTHR45967:SF20">
    <property type="entry name" value="G-BOX-BINDING FACTOR 1"/>
    <property type="match status" value="1"/>
</dbReference>
<dbReference type="InterPro" id="IPR012900">
    <property type="entry name" value="MFMR"/>
</dbReference>
<dbReference type="InterPro" id="IPR008271">
    <property type="entry name" value="Ser/Thr_kinase_AS"/>
</dbReference>
<dbReference type="InterPro" id="IPR045314">
    <property type="entry name" value="bZIP_plant_GBF1"/>
</dbReference>
<dbReference type="Pfam" id="PF07777">
    <property type="entry name" value="MFMR"/>
    <property type="match status" value="1"/>
</dbReference>
<evidence type="ECO:0000256" key="6">
    <source>
        <dbReference type="ARBA" id="ARBA00023242"/>
    </source>
</evidence>
<feature type="domain" description="Protein kinase" evidence="8">
    <location>
        <begin position="66"/>
        <end position="328"/>
    </location>
</feature>
<feature type="region of interest" description="Disordered" evidence="7">
    <location>
        <begin position="339"/>
        <end position="424"/>
    </location>
</feature>
<dbReference type="Pfam" id="PF07714">
    <property type="entry name" value="PK_Tyr_Ser-Thr"/>
    <property type="match status" value="1"/>
</dbReference>
<feature type="region of interest" description="Disordered" evidence="7">
    <location>
        <begin position="655"/>
        <end position="679"/>
    </location>
</feature>
<evidence type="ECO:0000313" key="11">
    <source>
        <dbReference type="Proteomes" id="UP000327013"/>
    </source>
</evidence>
<feature type="compositionally biased region" description="Basic and acidic residues" evidence="7">
    <location>
        <begin position="378"/>
        <end position="394"/>
    </location>
</feature>
<gene>
    <name evidence="10" type="ORF">FH972_004278</name>
</gene>
<dbReference type="PANTHER" id="PTHR45967">
    <property type="entry name" value="G-BOX-BINDING FACTOR 3-RELATED"/>
    <property type="match status" value="1"/>
</dbReference>
<keyword evidence="6" id="KW-0539">Nucleus</keyword>
<dbReference type="GO" id="GO:0003700">
    <property type="term" value="F:DNA-binding transcription factor activity"/>
    <property type="evidence" value="ECO:0007669"/>
    <property type="project" value="InterPro"/>
</dbReference>
<dbReference type="GO" id="GO:0046983">
    <property type="term" value="F:protein dimerization activity"/>
    <property type="evidence" value="ECO:0007669"/>
    <property type="project" value="UniProtKB-ARBA"/>
</dbReference>
<evidence type="ECO:0000256" key="2">
    <source>
        <dbReference type="ARBA" id="ARBA00007163"/>
    </source>
</evidence>
<protein>
    <recommendedName>
        <fullName evidence="12">Protein kinase domain-containing protein</fullName>
    </recommendedName>
</protein>
<dbReference type="InterPro" id="IPR004827">
    <property type="entry name" value="bZIP"/>
</dbReference>
<dbReference type="FunFam" id="1.20.5.170:FF:000020">
    <property type="entry name" value="BZIP transcription factor"/>
    <property type="match status" value="1"/>
</dbReference>
<organism evidence="10 11">
    <name type="scientific">Carpinus fangiana</name>
    <dbReference type="NCBI Taxonomy" id="176857"/>
    <lineage>
        <taxon>Eukaryota</taxon>
        <taxon>Viridiplantae</taxon>
        <taxon>Streptophyta</taxon>
        <taxon>Embryophyta</taxon>
        <taxon>Tracheophyta</taxon>
        <taxon>Spermatophyta</taxon>
        <taxon>Magnoliopsida</taxon>
        <taxon>eudicotyledons</taxon>
        <taxon>Gunneridae</taxon>
        <taxon>Pentapetalae</taxon>
        <taxon>rosids</taxon>
        <taxon>fabids</taxon>
        <taxon>Fagales</taxon>
        <taxon>Betulaceae</taxon>
        <taxon>Carpinus</taxon>
    </lineage>
</organism>
<dbReference type="SUPFAM" id="SSF56112">
    <property type="entry name" value="Protein kinase-like (PK-like)"/>
    <property type="match status" value="1"/>
</dbReference>
<evidence type="ECO:0000256" key="5">
    <source>
        <dbReference type="ARBA" id="ARBA00023163"/>
    </source>
</evidence>
<dbReference type="GO" id="GO:0000976">
    <property type="term" value="F:transcription cis-regulatory region binding"/>
    <property type="evidence" value="ECO:0007669"/>
    <property type="project" value="UniProtKB-ARBA"/>
</dbReference>
<comment type="subcellular location">
    <subcellularLocation>
        <location evidence="1">Nucleus</location>
    </subcellularLocation>
</comment>
<keyword evidence="5" id="KW-0804">Transcription</keyword>
<dbReference type="Proteomes" id="UP000327013">
    <property type="component" value="Chromosome 1"/>
</dbReference>
<keyword evidence="4" id="KW-0238">DNA-binding</keyword>
<evidence type="ECO:0000256" key="7">
    <source>
        <dbReference type="SAM" id="MobiDB-lite"/>
    </source>
</evidence>
<comment type="similarity">
    <text evidence="2">Belongs to the bZIP family.</text>
</comment>
<dbReference type="PROSITE" id="PS00108">
    <property type="entry name" value="PROTEIN_KINASE_ST"/>
    <property type="match status" value="1"/>
</dbReference>
<feature type="compositionally biased region" description="Low complexity" evidence="7">
    <location>
        <begin position="523"/>
        <end position="537"/>
    </location>
</feature>
<evidence type="ECO:0008006" key="12">
    <source>
        <dbReference type="Google" id="ProtNLM"/>
    </source>
</evidence>
<name>A0A5N6QP09_9ROSI</name>
<evidence type="ECO:0000259" key="8">
    <source>
        <dbReference type="PROSITE" id="PS50011"/>
    </source>
</evidence>
<dbReference type="InterPro" id="IPR044827">
    <property type="entry name" value="GBF-like"/>
</dbReference>
<feature type="compositionally biased region" description="Polar residues" evidence="7">
    <location>
        <begin position="540"/>
        <end position="555"/>
    </location>
</feature>
<dbReference type="CDD" id="cd13999">
    <property type="entry name" value="STKc_MAP3K-like"/>
    <property type="match status" value="1"/>
</dbReference>
<dbReference type="GO" id="GO:0005524">
    <property type="term" value="F:ATP binding"/>
    <property type="evidence" value="ECO:0007669"/>
    <property type="project" value="InterPro"/>
</dbReference>
<feature type="compositionally biased region" description="Basic and acidic residues" evidence="7">
    <location>
        <begin position="339"/>
        <end position="350"/>
    </location>
</feature>
<feature type="compositionally biased region" description="Basic and acidic residues" evidence="7">
    <location>
        <begin position="668"/>
        <end position="679"/>
    </location>
</feature>
<sequence>MQQIQYRGGEEEVRAMAEHVVPTSNELSLAHIDTYFGLTNYEENNGSGNEFIFEIDRSLLIDPRGITYGREIGEGPHSIVYEGSYKSKVVAVKVIQPSRTSDVSPESKEKFQREVTLLSRVKHENVVKFIGASVEPSMIIITELMGGGTLHKYLLSNRPNTLDLKLSISFALDISRAMEYLHANSIIHRDLKPSNLLLTEDKKQIKLADFGLARVEISGKMTIEAGTFRWMAPELFSLDPLPSGSKKHYDHKVDVYSFSIVLWELLTNKTPFKGRNNVMVAYATANNERPSVQDVPKALVSFLESCWAEDPKCRPEFMEITDFLHSFCSMLTMPPKAVEIEDRKSNKKAESASTGHLIKKYEEKGNKRKNGFPLPTWRRSDGELERNRMRRTAEEQNPGEESTPPKPSKPASSTQEIPTTHSYPDWSSSMQAYYGPGATPPFFASTVASPTPHPYLWGSQHPLIPPYGTPVPYPAIYPPGGVYAHPNMTMTPNPVMSNAELEGKGPDGKDRASAKKSKGTSVSLGKAGESAKAASGSGNDGASQSDESGTEGTSDASDENNDQQDFAGSKKGSFHKMLADGANAQSNTTGATIAQASVPGKLVSMPATNLNIGMDLWNASAGGSGAAKVRQNPSGASSTLVIGCEGVMPEQWVQQDERELKRQKRKQSNRESARRSRLRKQAECEELQGRVENLNNDNRTLKDELQRLSEECEKLISENSSIKEELTRLCGPDAVAKLEQNIPTPVLQSHSGDGNS</sequence>
<evidence type="ECO:0000256" key="4">
    <source>
        <dbReference type="ARBA" id="ARBA00023125"/>
    </source>
</evidence>
<dbReference type="InterPro" id="IPR011009">
    <property type="entry name" value="Kinase-like_dom_sf"/>
</dbReference>
<feature type="compositionally biased region" description="Basic and acidic residues" evidence="7">
    <location>
        <begin position="501"/>
        <end position="513"/>
    </location>
</feature>
<proteinExistence type="inferred from homology"/>
<dbReference type="EMBL" id="CM017321">
    <property type="protein sequence ID" value="KAE7999890.1"/>
    <property type="molecule type" value="Genomic_DNA"/>
</dbReference>
<evidence type="ECO:0000256" key="3">
    <source>
        <dbReference type="ARBA" id="ARBA00023015"/>
    </source>
</evidence>
<dbReference type="GO" id="GO:0004672">
    <property type="term" value="F:protein kinase activity"/>
    <property type="evidence" value="ECO:0007669"/>
    <property type="project" value="InterPro"/>
</dbReference>
<dbReference type="AlphaFoldDB" id="A0A5N6QP09"/>
<evidence type="ECO:0000259" key="9">
    <source>
        <dbReference type="PROSITE" id="PS50217"/>
    </source>
</evidence>
<dbReference type="InterPro" id="IPR000719">
    <property type="entry name" value="Prot_kinase_dom"/>
</dbReference>
<dbReference type="SMART" id="SM00220">
    <property type="entry name" value="S_TKc"/>
    <property type="match status" value="1"/>
</dbReference>
<dbReference type="Pfam" id="PF00170">
    <property type="entry name" value="bZIP_1"/>
    <property type="match status" value="1"/>
</dbReference>
<dbReference type="Pfam" id="PF16596">
    <property type="entry name" value="MFMR_assoc"/>
    <property type="match status" value="1"/>
</dbReference>
<dbReference type="InterPro" id="IPR046347">
    <property type="entry name" value="bZIP_sf"/>
</dbReference>
<dbReference type="PROSITE" id="PS00036">
    <property type="entry name" value="BZIP_BASIC"/>
    <property type="match status" value="1"/>
</dbReference>
<evidence type="ECO:0000256" key="1">
    <source>
        <dbReference type="ARBA" id="ARBA00004123"/>
    </source>
</evidence>
<feature type="region of interest" description="Disordered" evidence="7">
    <location>
        <begin position="494"/>
        <end position="569"/>
    </location>
</feature>
<dbReference type="Gene3D" id="1.10.510.10">
    <property type="entry name" value="Transferase(Phosphotransferase) domain 1"/>
    <property type="match status" value="1"/>
</dbReference>
<feature type="domain" description="BZIP" evidence="9">
    <location>
        <begin position="659"/>
        <end position="722"/>
    </location>
</feature>
<dbReference type="SUPFAM" id="SSF57959">
    <property type="entry name" value="Leucine zipper domain"/>
    <property type="match status" value="1"/>
</dbReference>
<dbReference type="CDD" id="cd14702">
    <property type="entry name" value="bZIP_plant_GBF1"/>
    <property type="match status" value="1"/>
</dbReference>
<keyword evidence="11" id="KW-1185">Reference proteome</keyword>
<dbReference type="Gene3D" id="1.20.5.170">
    <property type="match status" value="1"/>
</dbReference>
<dbReference type="OrthoDB" id="4062651at2759"/>
<dbReference type="PROSITE" id="PS50011">
    <property type="entry name" value="PROTEIN_KINASE_DOM"/>
    <property type="match status" value="1"/>
</dbReference>
<reference evidence="10 11" key="1">
    <citation type="submission" date="2019-06" db="EMBL/GenBank/DDBJ databases">
        <title>A chromosomal-level reference genome of Carpinus fangiana (Coryloideae, Betulaceae).</title>
        <authorList>
            <person name="Yang X."/>
            <person name="Wang Z."/>
            <person name="Zhang L."/>
            <person name="Hao G."/>
            <person name="Liu J."/>
            <person name="Yang Y."/>
        </authorList>
    </citation>
    <scope>NUCLEOTIDE SEQUENCE [LARGE SCALE GENOMIC DNA]</scope>
    <source>
        <strain evidence="10">Cfa_2016G</strain>
        <tissue evidence="10">Leaf</tissue>
    </source>
</reference>
<dbReference type="PROSITE" id="PS50217">
    <property type="entry name" value="BZIP"/>
    <property type="match status" value="1"/>
</dbReference>
<keyword evidence="3" id="KW-0805">Transcription regulation</keyword>
<dbReference type="GO" id="GO:0005634">
    <property type="term" value="C:nucleus"/>
    <property type="evidence" value="ECO:0007669"/>
    <property type="project" value="UniProtKB-SubCell"/>
</dbReference>
<feature type="compositionally biased region" description="Polar residues" evidence="7">
    <location>
        <begin position="415"/>
        <end position="424"/>
    </location>
</feature>
<dbReference type="PRINTS" id="PR00109">
    <property type="entry name" value="TYRKINASE"/>
</dbReference>
<evidence type="ECO:0000313" key="10">
    <source>
        <dbReference type="EMBL" id="KAE7999890.1"/>
    </source>
</evidence>
<dbReference type="InterPro" id="IPR001245">
    <property type="entry name" value="Ser-Thr/Tyr_kinase_cat_dom"/>
</dbReference>
<accession>A0A5N6QP09</accession>
<dbReference type="SMART" id="SM00338">
    <property type="entry name" value="BRLZ"/>
    <property type="match status" value="1"/>
</dbReference>